<evidence type="ECO:0000256" key="2">
    <source>
        <dbReference type="ARBA" id="ARBA00001968"/>
    </source>
</evidence>
<keyword evidence="11 13" id="KW-0472">Membrane</keyword>
<dbReference type="Gene3D" id="3.30.565.10">
    <property type="entry name" value="Histidine kinase-like ATPase, C-terminal domain"/>
    <property type="match status" value="1"/>
</dbReference>
<dbReference type="Gene3D" id="6.10.340.10">
    <property type="match status" value="1"/>
</dbReference>
<dbReference type="GO" id="GO:0000155">
    <property type="term" value="F:phosphorelay sensor kinase activity"/>
    <property type="evidence" value="ECO:0007669"/>
    <property type="project" value="InterPro"/>
</dbReference>
<comment type="cofactor">
    <cofactor evidence="2">
        <name>a divalent metal cation</name>
        <dbReference type="ChEBI" id="CHEBI:60240"/>
    </cofactor>
</comment>
<evidence type="ECO:0000313" key="16">
    <source>
        <dbReference type="EMBL" id="TVU84103.1"/>
    </source>
</evidence>
<dbReference type="RefSeq" id="WP_158381551.1">
    <property type="nucleotide sequence ID" value="NZ_VMTX01000007.1"/>
</dbReference>
<organism evidence="16 17">
    <name type="scientific">Corynebacterium aurimucosum</name>
    <dbReference type="NCBI Taxonomy" id="169292"/>
    <lineage>
        <taxon>Bacteria</taxon>
        <taxon>Bacillati</taxon>
        <taxon>Actinomycetota</taxon>
        <taxon>Actinomycetes</taxon>
        <taxon>Mycobacteriales</taxon>
        <taxon>Corynebacteriaceae</taxon>
        <taxon>Corynebacterium</taxon>
    </lineage>
</organism>
<dbReference type="SUPFAM" id="SSF47384">
    <property type="entry name" value="Homodimeric domain of signal transducing histidine kinase"/>
    <property type="match status" value="1"/>
</dbReference>
<keyword evidence="8 16" id="KW-0418">Kinase</keyword>
<proteinExistence type="predicted"/>
<keyword evidence="7 13" id="KW-0812">Transmembrane</keyword>
<comment type="catalytic activity">
    <reaction evidence="1">
        <text>ATP + protein L-histidine = ADP + protein N-phospho-L-histidine.</text>
        <dbReference type="EC" id="2.7.13.3"/>
    </reaction>
</comment>
<evidence type="ECO:0000256" key="11">
    <source>
        <dbReference type="ARBA" id="ARBA00023136"/>
    </source>
</evidence>
<dbReference type="FunFam" id="1.10.287.130:FF:000001">
    <property type="entry name" value="Two-component sensor histidine kinase"/>
    <property type="match status" value="1"/>
</dbReference>
<keyword evidence="9 13" id="KW-1133">Transmembrane helix</keyword>
<evidence type="ECO:0000256" key="4">
    <source>
        <dbReference type="ARBA" id="ARBA00012438"/>
    </source>
</evidence>
<evidence type="ECO:0000256" key="6">
    <source>
        <dbReference type="ARBA" id="ARBA00022679"/>
    </source>
</evidence>
<dbReference type="PANTHER" id="PTHR45436">
    <property type="entry name" value="SENSOR HISTIDINE KINASE YKOH"/>
    <property type="match status" value="1"/>
</dbReference>
<dbReference type="FunFam" id="3.30.565.10:FF:000006">
    <property type="entry name" value="Sensor histidine kinase WalK"/>
    <property type="match status" value="1"/>
</dbReference>
<evidence type="ECO:0000256" key="12">
    <source>
        <dbReference type="SAM" id="MobiDB-lite"/>
    </source>
</evidence>
<dbReference type="PROSITE" id="PS50109">
    <property type="entry name" value="HIS_KIN"/>
    <property type="match status" value="1"/>
</dbReference>
<dbReference type="InterPro" id="IPR003660">
    <property type="entry name" value="HAMP_dom"/>
</dbReference>
<feature type="region of interest" description="Disordered" evidence="12">
    <location>
        <begin position="1"/>
        <end position="23"/>
    </location>
</feature>
<dbReference type="InterPro" id="IPR004358">
    <property type="entry name" value="Sig_transdc_His_kin-like_C"/>
</dbReference>
<dbReference type="InterPro" id="IPR050428">
    <property type="entry name" value="TCS_sensor_his_kinase"/>
</dbReference>
<accession>A0A558IRR4</accession>
<evidence type="ECO:0000259" key="15">
    <source>
        <dbReference type="PROSITE" id="PS50885"/>
    </source>
</evidence>
<dbReference type="AlphaFoldDB" id="A0A558IRR4"/>
<dbReference type="Gene3D" id="1.10.287.130">
    <property type="match status" value="1"/>
</dbReference>
<sequence>MSEPTANIQAPQSGVTLVREKAPRRRMQRPKALPLRTWLLVLMVLVSGLGLAMSSLAVSSIMRNVLYTRVDTELNDAHSSWASNLDESFYMPQDGSRRPPTDYVALAYYPDGSVVTTRPMAALPDARNVIVGGEPTTVRSIQGETEWRAVAKLQRDGSVVVVAKDMTTENSILKGLAIVQVIIAALVMLIIAVVGMWLIHRALRPLRVVEKTASQIAAGNLDKRVPEWPLHTEVGQLAGALNVMLGQLQNSVVDAQEKEQQMRRFVGDASHELRTPLTSLRGYTELYRSGATQDAEFVFSKIDAESKRMSLLVEDLLALTRAEGSRLDMRAVDMLELVLSVGSSARAAFAGRTINVNNEASGIPMVNGDADRLHQVLLNLVSNGIRHGGEEASVTLTLRDDEKHVLIDVADDGKGISPEDAAHIFERFYRADTSRTRDTGGSGLGLAIVKSLVEQHGGSISVDSELGSGSVFTICLPKAPTDGS</sequence>
<dbReference type="Pfam" id="PF02518">
    <property type="entry name" value="HATPase_c"/>
    <property type="match status" value="1"/>
</dbReference>
<dbReference type="SUPFAM" id="SSF158472">
    <property type="entry name" value="HAMP domain-like"/>
    <property type="match status" value="1"/>
</dbReference>
<dbReference type="PANTHER" id="PTHR45436:SF5">
    <property type="entry name" value="SENSOR HISTIDINE KINASE TRCS"/>
    <property type="match status" value="1"/>
</dbReference>
<dbReference type="SMART" id="SM00388">
    <property type="entry name" value="HisKA"/>
    <property type="match status" value="1"/>
</dbReference>
<dbReference type="InterPro" id="IPR036097">
    <property type="entry name" value="HisK_dim/P_sf"/>
</dbReference>
<dbReference type="SMART" id="SM00304">
    <property type="entry name" value="HAMP"/>
    <property type="match status" value="1"/>
</dbReference>
<evidence type="ECO:0000256" key="1">
    <source>
        <dbReference type="ARBA" id="ARBA00000085"/>
    </source>
</evidence>
<dbReference type="GO" id="GO:0005509">
    <property type="term" value="F:calcium ion binding"/>
    <property type="evidence" value="ECO:0007669"/>
    <property type="project" value="UniProtKB-ARBA"/>
</dbReference>
<evidence type="ECO:0000256" key="13">
    <source>
        <dbReference type="SAM" id="Phobius"/>
    </source>
</evidence>
<dbReference type="CDD" id="cd00075">
    <property type="entry name" value="HATPase"/>
    <property type="match status" value="1"/>
</dbReference>
<gene>
    <name evidence="16" type="ORF">FQN05_06510</name>
</gene>
<dbReference type="CDD" id="cd06225">
    <property type="entry name" value="HAMP"/>
    <property type="match status" value="1"/>
</dbReference>
<feature type="domain" description="HAMP" evidence="15">
    <location>
        <begin position="200"/>
        <end position="253"/>
    </location>
</feature>
<dbReference type="Pfam" id="PF00512">
    <property type="entry name" value="HisKA"/>
    <property type="match status" value="1"/>
</dbReference>
<dbReference type="Proteomes" id="UP000320648">
    <property type="component" value="Unassembled WGS sequence"/>
</dbReference>
<feature type="transmembrane region" description="Helical" evidence="13">
    <location>
        <begin position="35"/>
        <end position="58"/>
    </location>
</feature>
<dbReference type="GO" id="GO:0005886">
    <property type="term" value="C:plasma membrane"/>
    <property type="evidence" value="ECO:0007669"/>
    <property type="project" value="UniProtKB-SubCell"/>
</dbReference>
<keyword evidence="5" id="KW-0597">Phosphoprotein</keyword>
<evidence type="ECO:0000256" key="8">
    <source>
        <dbReference type="ARBA" id="ARBA00022777"/>
    </source>
</evidence>
<keyword evidence="6" id="KW-0808">Transferase</keyword>
<dbReference type="SMART" id="SM00387">
    <property type="entry name" value="HATPase_c"/>
    <property type="match status" value="1"/>
</dbReference>
<dbReference type="PROSITE" id="PS50885">
    <property type="entry name" value="HAMP"/>
    <property type="match status" value="1"/>
</dbReference>
<evidence type="ECO:0000256" key="3">
    <source>
        <dbReference type="ARBA" id="ARBA00004236"/>
    </source>
</evidence>
<feature type="transmembrane region" description="Helical" evidence="13">
    <location>
        <begin position="176"/>
        <end position="199"/>
    </location>
</feature>
<dbReference type="InterPro" id="IPR003594">
    <property type="entry name" value="HATPase_dom"/>
</dbReference>
<evidence type="ECO:0000256" key="9">
    <source>
        <dbReference type="ARBA" id="ARBA00022989"/>
    </source>
</evidence>
<protein>
    <recommendedName>
        <fullName evidence="4">histidine kinase</fullName>
        <ecNumber evidence="4">2.7.13.3</ecNumber>
    </recommendedName>
</protein>
<dbReference type="EC" id="2.7.13.3" evidence="4"/>
<feature type="compositionally biased region" description="Polar residues" evidence="12">
    <location>
        <begin position="1"/>
        <end position="15"/>
    </location>
</feature>
<evidence type="ECO:0000256" key="10">
    <source>
        <dbReference type="ARBA" id="ARBA00023012"/>
    </source>
</evidence>
<feature type="domain" description="Histidine kinase" evidence="14">
    <location>
        <begin position="268"/>
        <end position="480"/>
    </location>
</feature>
<evidence type="ECO:0000259" key="14">
    <source>
        <dbReference type="PROSITE" id="PS50109"/>
    </source>
</evidence>
<dbReference type="InterPro" id="IPR003661">
    <property type="entry name" value="HisK_dim/P_dom"/>
</dbReference>
<reference evidence="16 17" key="1">
    <citation type="submission" date="2019-07" db="EMBL/GenBank/DDBJ databases">
        <title>Draft genome of C. aurimucosum strain 15-4290.</title>
        <authorList>
            <person name="Pacheco L.G.C."/>
            <person name="Aguiar E.R.G.R."/>
            <person name="Navas J."/>
            <person name="Santos C.S."/>
            <person name="Rocha D.J.P.G."/>
        </authorList>
    </citation>
    <scope>NUCLEOTIDE SEQUENCE [LARGE SCALE GENOMIC DNA]</scope>
    <source>
        <strain evidence="16 17">15-4290</strain>
    </source>
</reference>
<dbReference type="EMBL" id="VMTX01000007">
    <property type="protein sequence ID" value="TVU84103.1"/>
    <property type="molecule type" value="Genomic_DNA"/>
</dbReference>
<keyword evidence="10" id="KW-0902">Two-component regulatory system</keyword>
<dbReference type="InterPro" id="IPR036890">
    <property type="entry name" value="HATPase_C_sf"/>
</dbReference>
<comment type="subcellular location">
    <subcellularLocation>
        <location evidence="3">Cell membrane</location>
    </subcellularLocation>
</comment>
<dbReference type="PRINTS" id="PR00344">
    <property type="entry name" value="BCTRLSENSOR"/>
</dbReference>
<name>A0A558IRR4_9CORY</name>
<dbReference type="SUPFAM" id="SSF55874">
    <property type="entry name" value="ATPase domain of HSP90 chaperone/DNA topoisomerase II/histidine kinase"/>
    <property type="match status" value="1"/>
</dbReference>
<evidence type="ECO:0000313" key="17">
    <source>
        <dbReference type="Proteomes" id="UP000320648"/>
    </source>
</evidence>
<dbReference type="Pfam" id="PF00672">
    <property type="entry name" value="HAMP"/>
    <property type="match status" value="1"/>
</dbReference>
<evidence type="ECO:0000256" key="7">
    <source>
        <dbReference type="ARBA" id="ARBA00022692"/>
    </source>
</evidence>
<dbReference type="CDD" id="cd00082">
    <property type="entry name" value="HisKA"/>
    <property type="match status" value="1"/>
</dbReference>
<evidence type="ECO:0000256" key="5">
    <source>
        <dbReference type="ARBA" id="ARBA00022553"/>
    </source>
</evidence>
<comment type="caution">
    <text evidence="16">The sequence shown here is derived from an EMBL/GenBank/DDBJ whole genome shotgun (WGS) entry which is preliminary data.</text>
</comment>
<dbReference type="InterPro" id="IPR005467">
    <property type="entry name" value="His_kinase_dom"/>
</dbReference>